<gene>
    <name evidence="3" type="ORF">QO000_001431</name>
</gene>
<dbReference type="Gene3D" id="3.30.428.10">
    <property type="entry name" value="HIT-like"/>
    <property type="match status" value="1"/>
</dbReference>
<sequence length="139" mass="15989">MTDSCFYCEKDSRLTYLMIPIADFSTSTFYLNKDQTHKGRSIVAFNDHKRELFELTQVEREAFIEDVANAANALQGAFDPAKVNYAIYGDLVSHLHFHIVPKYENGEEWGEAFVNAPQEKKLLSDNEYDQCIQAIQNQI</sequence>
<dbReference type="InterPro" id="IPR036265">
    <property type="entry name" value="HIT-like_sf"/>
</dbReference>
<keyword evidence="4" id="KW-1185">Reference proteome</keyword>
<name>A0ABU0JZC2_9BACL</name>
<organism evidence="3 4">
    <name type="scientific">Guptibacillus hwajinpoensis</name>
    <dbReference type="NCBI Taxonomy" id="208199"/>
    <lineage>
        <taxon>Bacteria</taxon>
        <taxon>Bacillati</taxon>
        <taxon>Bacillota</taxon>
        <taxon>Bacilli</taxon>
        <taxon>Bacillales</taxon>
        <taxon>Guptibacillaceae</taxon>
        <taxon>Guptibacillus</taxon>
    </lineage>
</organism>
<dbReference type="InterPro" id="IPR011146">
    <property type="entry name" value="HIT-like"/>
</dbReference>
<keyword evidence="3" id="KW-0378">Hydrolase</keyword>
<evidence type="ECO:0000256" key="1">
    <source>
        <dbReference type="PROSITE-ProRule" id="PRU00464"/>
    </source>
</evidence>
<dbReference type="GO" id="GO:0016787">
    <property type="term" value="F:hydrolase activity"/>
    <property type="evidence" value="ECO:0007669"/>
    <property type="project" value="UniProtKB-KW"/>
</dbReference>
<dbReference type="SUPFAM" id="SSF54197">
    <property type="entry name" value="HIT-like"/>
    <property type="match status" value="1"/>
</dbReference>
<protein>
    <submittedName>
        <fullName evidence="3">Diadenosine tetraphosphate (Ap4A) HIT family hydrolase</fullName>
    </submittedName>
</protein>
<dbReference type="GeneID" id="301325482"/>
<dbReference type="EMBL" id="JAUSWM010000002">
    <property type="protein sequence ID" value="MDQ0482462.1"/>
    <property type="molecule type" value="Genomic_DNA"/>
</dbReference>
<comment type="caution">
    <text evidence="3">The sequence shown here is derived from an EMBL/GenBank/DDBJ whole genome shotgun (WGS) entry which is preliminary data.</text>
</comment>
<dbReference type="RefSeq" id="WP_301550262.1">
    <property type="nucleotide sequence ID" value="NZ_JAQRMZ010000001.1"/>
</dbReference>
<feature type="short sequence motif" description="Histidine triad motif" evidence="1">
    <location>
        <begin position="94"/>
        <end position="98"/>
    </location>
</feature>
<proteinExistence type="predicted"/>
<dbReference type="Proteomes" id="UP001226720">
    <property type="component" value="Unassembled WGS sequence"/>
</dbReference>
<reference evidence="3" key="1">
    <citation type="submission" date="2023-07" db="EMBL/GenBank/DDBJ databases">
        <title>Genomic Encyclopedia of Type Strains, Phase IV (KMG-IV): sequencing the most valuable type-strain genomes for metagenomic binning, comparative biology and taxonomic classification.</title>
        <authorList>
            <person name="Goeker M."/>
        </authorList>
    </citation>
    <scope>NUCLEOTIDE SEQUENCE [LARGE SCALE GENOMIC DNA]</scope>
    <source>
        <strain evidence="3">JSM 076093</strain>
    </source>
</reference>
<dbReference type="Pfam" id="PF01230">
    <property type="entry name" value="HIT"/>
    <property type="match status" value="1"/>
</dbReference>
<evidence type="ECO:0000259" key="2">
    <source>
        <dbReference type="PROSITE" id="PS51084"/>
    </source>
</evidence>
<dbReference type="PROSITE" id="PS51084">
    <property type="entry name" value="HIT_2"/>
    <property type="match status" value="1"/>
</dbReference>
<accession>A0ABU0JZC2</accession>
<evidence type="ECO:0000313" key="4">
    <source>
        <dbReference type="Proteomes" id="UP001226720"/>
    </source>
</evidence>
<feature type="domain" description="HIT" evidence="2">
    <location>
        <begin position="3"/>
        <end position="109"/>
    </location>
</feature>
<evidence type="ECO:0000313" key="3">
    <source>
        <dbReference type="EMBL" id="MDQ0482462.1"/>
    </source>
</evidence>